<keyword evidence="3" id="KW-1185">Reference proteome</keyword>
<evidence type="ECO:0000256" key="1">
    <source>
        <dbReference type="SAM" id="MobiDB-lite"/>
    </source>
</evidence>
<proteinExistence type="predicted"/>
<dbReference type="AlphaFoldDB" id="A0A4Y9YTK2"/>
<feature type="compositionally biased region" description="Low complexity" evidence="1">
    <location>
        <begin position="45"/>
        <end position="61"/>
    </location>
</feature>
<feature type="region of interest" description="Disordered" evidence="1">
    <location>
        <begin position="45"/>
        <end position="93"/>
    </location>
</feature>
<evidence type="ECO:0000313" key="2">
    <source>
        <dbReference type="EMBL" id="TFY65037.1"/>
    </source>
</evidence>
<feature type="compositionally biased region" description="Gly residues" evidence="1">
    <location>
        <begin position="178"/>
        <end position="188"/>
    </location>
</feature>
<accession>A0A4Y9YTK2</accession>
<reference evidence="2 3" key="1">
    <citation type="submission" date="2019-02" db="EMBL/GenBank/DDBJ databases">
        <title>Genome sequencing of the rare red list fungi Dentipellis fragilis.</title>
        <authorList>
            <person name="Buettner E."/>
            <person name="Kellner H."/>
        </authorList>
    </citation>
    <scope>NUCLEOTIDE SEQUENCE [LARGE SCALE GENOMIC DNA]</scope>
    <source>
        <strain evidence="2 3">DSM 105465</strain>
    </source>
</reference>
<dbReference type="STRING" id="205917.A0A4Y9YTK2"/>
<gene>
    <name evidence="2" type="ORF">EVG20_g5736</name>
</gene>
<feature type="region of interest" description="Disordered" evidence="1">
    <location>
        <begin position="175"/>
        <end position="217"/>
    </location>
</feature>
<protein>
    <submittedName>
        <fullName evidence="2">Uncharacterized protein</fullName>
    </submittedName>
</protein>
<dbReference type="EMBL" id="SEOQ01000352">
    <property type="protein sequence ID" value="TFY65037.1"/>
    <property type="molecule type" value="Genomic_DNA"/>
</dbReference>
<dbReference type="Proteomes" id="UP000298327">
    <property type="component" value="Unassembled WGS sequence"/>
</dbReference>
<sequence>MIPSPISRLDVGHASVEWVGDRIGPRIASESSPGRMRSRKWISSSAFPSSVRPPSSPYPHVSHSHADPAARLREQSAAPPRSSPRATRRPASVPAATTVCLPSYVLDRSLLTTHPASVLSAKSRTWFELCFIPLIPMRAQHIWVCGICQWSVPLQPGPPCARSWEPVVPNAGYVHPNAGGGGSRGGPGPGNPWAQAQGGFQPGYQPAYFPNQPPPPK</sequence>
<organism evidence="2 3">
    <name type="scientific">Dentipellis fragilis</name>
    <dbReference type="NCBI Taxonomy" id="205917"/>
    <lineage>
        <taxon>Eukaryota</taxon>
        <taxon>Fungi</taxon>
        <taxon>Dikarya</taxon>
        <taxon>Basidiomycota</taxon>
        <taxon>Agaricomycotina</taxon>
        <taxon>Agaricomycetes</taxon>
        <taxon>Russulales</taxon>
        <taxon>Hericiaceae</taxon>
        <taxon>Dentipellis</taxon>
    </lineage>
</organism>
<name>A0A4Y9YTK2_9AGAM</name>
<feature type="compositionally biased region" description="Low complexity" evidence="1">
    <location>
        <begin position="76"/>
        <end position="93"/>
    </location>
</feature>
<feature type="compositionally biased region" description="Basic and acidic residues" evidence="1">
    <location>
        <begin position="64"/>
        <end position="74"/>
    </location>
</feature>
<evidence type="ECO:0000313" key="3">
    <source>
        <dbReference type="Proteomes" id="UP000298327"/>
    </source>
</evidence>
<comment type="caution">
    <text evidence="2">The sequence shown here is derived from an EMBL/GenBank/DDBJ whole genome shotgun (WGS) entry which is preliminary data.</text>
</comment>
<dbReference type="OrthoDB" id="5545479at2759"/>